<reference evidence="2" key="1">
    <citation type="journal article" date="2017" name="Genome Biol.">
        <title>Comparative genomics reveals high biological diversity and specific adaptations in the industrially and medically important fungal genus Aspergillus.</title>
        <authorList>
            <person name="de Vries R.P."/>
            <person name="Riley R."/>
            <person name="Wiebenga A."/>
            <person name="Aguilar-Osorio G."/>
            <person name="Amillis S."/>
            <person name="Uchima C.A."/>
            <person name="Anderluh G."/>
            <person name="Asadollahi M."/>
            <person name="Askin M."/>
            <person name="Barry K."/>
            <person name="Battaglia E."/>
            <person name="Bayram O."/>
            <person name="Benocci T."/>
            <person name="Braus-Stromeyer S.A."/>
            <person name="Caldana C."/>
            <person name="Canovas D."/>
            <person name="Cerqueira G.C."/>
            <person name="Chen F."/>
            <person name="Chen W."/>
            <person name="Choi C."/>
            <person name="Clum A."/>
            <person name="Dos Santos R.A."/>
            <person name="Damasio A.R."/>
            <person name="Diallinas G."/>
            <person name="Emri T."/>
            <person name="Fekete E."/>
            <person name="Flipphi M."/>
            <person name="Freyberg S."/>
            <person name="Gallo A."/>
            <person name="Gournas C."/>
            <person name="Habgood R."/>
            <person name="Hainaut M."/>
            <person name="Harispe M.L."/>
            <person name="Henrissat B."/>
            <person name="Hilden K.S."/>
            <person name="Hope R."/>
            <person name="Hossain A."/>
            <person name="Karabika E."/>
            <person name="Karaffa L."/>
            <person name="Karanyi Z."/>
            <person name="Krasevec N."/>
            <person name="Kuo A."/>
            <person name="Kusch H."/>
            <person name="LaButti K."/>
            <person name="Lagendijk E.L."/>
            <person name="Lapidus A."/>
            <person name="Levasseur A."/>
            <person name="Lindquist E."/>
            <person name="Lipzen A."/>
            <person name="Logrieco A.F."/>
            <person name="MacCabe A."/>
            <person name="Maekelae M.R."/>
            <person name="Malavazi I."/>
            <person name="Melin P."/>
            <person name="Meyer V."/>
            <person name="Mielnichuk N."/>
            <person name="Miskei M."/>
            <person name="Molnar A.P."/>
            <person name="Mule G."/>
            <person name="Ngan C.Y."/>
            <person name="Orejas M."/>
            <person name="Orosz E."/>
            <person name="Ouedraogo J.P."/>
            <person name="Overkamp K.M."/>
            <person name="Park H.-S."/>
            <person name="Perrone G."/>
            <person name="Piumi F."/>
            <person name="Punt P.J."/>
            <person name="Ram A.F."/>
            <person name="Ramon A."/>
            <person name="Rauscher S."/>
            <person name="Record E."/>
            <person name="Riano-Pachon D.M."/>
            <person name="Robert V."/>
            <person name="Roehrig J."/>
            <person name="Ruller R."/>
            <person name="Salamov A."/>
            <person name="Salih N.S."/>
            <person name="Samson R.A."/>
            <person name="Sandor E."/>
            <person name="Sanguinetti M."/>
            <person name="Schuetze T."/>
            <person name="Sepcic K."/>
            <person name="Shelest E."/>
            <person name="Sherlock G."/>
            <person name="Sophianopoulou V."/>
            <person name="Squina F.M."/>
            <person name="Sun H."/>
            <person name="Susca A."/>
            <person name="Todd R.B."/>
            <person name="Tsang A."/>
            <person name="Unkles S.E."/>
            <person name="van de Wiele N."/>
            <person name="van Rossen-Uffink D."/>
            <person name="Oliveira J.V."/>
            <person name="Vesth T.C."/>
            <person name="Visser J."/>
            <person name="Yu J.-H."/>
            <person name="Zhou M."/>
            <person name="Andersen M.R."/>
            <person name="Archer D.B."/>
            <person name="Baker S.E."/>
            <person name="Benoit I."/>
            <person name="Brakhage A.A."/>
            <person name="Braus G.H."/>
            <person name="Fischer R."/>
            <person name="Frisvad J.C."/>
            <person name="Goldman G.H."/>
            <person name="Houbraken J."/>
            <person name="Oakley B."/>
            <person name="Pocsi I."/>
            <person name="Scazzocchio C."/>
            <person name="Seiboth B."/>
            <person name="vanKuyk P.A."/>
            <person name="Wortman J."/>
            <person name="Dyer P.S."/>
            <person name="Grigoriev I.V."/>
        </authorList>
    </citation>
    <scope>NUCLEOTIDE SEQUENCE [LARGE SCALE GENOMIC DNA]</scope>
    <source>
        <strain evidence="2">CBS 516.65</strain>
    </source>
</reference>
<dbReference type="GeneID" id="34455747"/>
<evidence type="ECO:0000313" key="1">
    <source>
        <dbReference type="EMBL" id="OJJ79278.1"/>
    </source>
</evidence>
<keyword evidence="2" id="KW-1185">Reference proteome</keyword>
<accession>A0A1L9V5U2</accession>
<dbReference type="EMBL" id="KV878919">
    <property type="protein sequence ID" value="OJJ79278.1"/>
    <property type="molecule type" value="Genomic_DNA"/>
</dbReference>
<name>A0A1L9V5U2_ASPGL</name>
<dbReference type="AlphaFoldDB" id="A0A1L9V5U2"/>
<organism evidence="1 2">
    <name type="scientific">Aspergillus glaucus CBS 516.65</name>
    <dbReference type="NCBI Taxonomy" id="1160497"/>
    <lineage>
        <taxon>Eukaryota</taxon>
        <taxon>Fungi</taxon>
        <taxon>Dikarya</taxon>
        <taxon>Ascomycota</taxon>
        <taxon>Pezizomycotina</taxon>
        <taxon>Eurotiomycetes</taxon>
        <taxon>Eurotiomycetidae</taxon>
        <taxon>Eurotiales</taxon>
        <taxon>Aspergillaceae</taxon>
        <taxon>Aspergillus</taxon>
        <taxon>Aspergillus subgen. Aspergillus</taxon>
    </lineage>
</organism>
<sequence length="183" mass="20076">MISSTALLTHQPAILLVSTVSNSKVFMTGTRSTSNVLQNTDASQINKHPHLHSLSQQPPLQLSLLKVTLWTGSLLSLMPATPNASGPAGSVERKLNTGNKMDAASIVALLATELASVPFFLHNTLQPRLLKLLQKMLPMLFWKILKQFQHLREKSSSCAKSSAGVRDRSVTRVLAYLQPEHFL</sequence>
<protein>
    <submittedName>
        <fullName evidence="1">Uncharacterized protein</fullName>
    </submittedName>
</protein>
<evidence type="ECO:0000313" key="2">
    <source>
        <dbReference type="Proteomes" id="UP000184300"/>
    </source>
</evidence>
<dbReference type="Proteomes" id="UP000184300">
    <property type="component" value="Unassembled WGS sequence"/>
</dbReference>
<proteinExistence type="predicted"/>
<dbReference type="VEuPathDB" id="FungiDB:ASPGLDRAFT_1054274"/>
<gene>
    <name evidence="1" type="ORF">ASPGLDRAFT_1054274</name>
</gene>
<dbReference type="RefSeq" id="XP_022395976.1">
    <property type="nucleotide sequence ID" value="XM_022539486.1"/>
</dbReference>